<reference evidence="11 12" key="1">
    <citation type="journal article" date="2018" name="Front. Microbiol.">
        <title>Prospects for Fungal Bioremediation of Acidic Radioactive Waste Sites: Characterization and Genome Sequence of Rhodotorula taiwanensis MD1149.</title>
        <authorList>
            <person name="Tkavc R."/>
            <person name="Matrosova V.Y."/>
            <person name="Grichenko O.E."/>
            <person name="Gostincar C."/>
            <person name="Volpe R.P."/>
            <person name="Klimenkova P."/>
            <person name="Gaidamakova E.K."/>
            <person name="Zhou C.E."/>
            <person name="Stewart B.J."/>
            <person name="Lyman M.G."/>
            <person name="Malfatti S.A."/>
            <person name="Rubinfeld B."/>
            <person name="Courtot M."/>
            <person name="Singh J."/>
            <person name="Dalgard C.L."/>
            <person name="Hamilton T."/>
            <person name="Frey K.G."/>
            <person name="Gunde-Cimerman N."/>
            <person name="Dugan L."/>
            <person name="Daly M.J."/>
        </authorList>
    </citation>
    <scope>NUCLEOTIDE SEQUENCE [LARGE SCALE GENOMIC DNA]</scope>
    <source>
        <strain evidence="11 12">MD1149</strain>
    </source>
</reference>
<comment type="subcellular location">
    <subcellularLocation>
        <location evidence="1">Cytoplasm</location>
        <location evidence="1">Cytosol</location>
    </subcellularLocation>
</comment>
<evidence type="ECO:0000256" key="10">
    <source>
        <dbReference type="SAM" id="MobiDB-lite"/>
    </source>
</evidence>
<evidence type="ECO:0000256" key="2">
    <source>
        <dbReference type="ARBA" id="ARBA00007251"/>
    </source>
</evidence>
<dbReference type="Proteomes" id="UP000237144">
    <property type="component" value="Unassembled WGS sequence"/>
</dbReference>
<comment type="similarity">
    <text evidence="2 9">Belongs to the eIF-2B alpha/beta/delta subunits family.</text>
</comment>
<name>A0A2S5BIV2_9BASI</name>
<evidence type="ECO:0000256" key="8">
    <source>
        <dbReference type="ARBA" id="ARBA00046432"/>
    </source>
</evidence>
<dbReference type="SUPFAM" id="SSF100950">
    <property type="entry name" value="NagB/RpiA/CoA transferase-like"/>
    <property type="match status" value="1"/>
</dbReference>
<dbReference type="GO" id="GO:0005085">
    <property type="term" value="F:guanyl-nucleotide exchange factor activity"/>
    <property type="evidence" value="ECO:0007669"/>
    <property type="project" value="TreeGrafter"/>
</dbReference>
<dbReference type="EMBL" id="PJQD01000002">
    <property type="protein sequence ID" value="POY76700.1"/>
    <property type="molecule type" value="Genomic_DNA"/>
</dbReference>
<keyword evidence="3" id="KW-0963">Cytoplasm</keyword>
<dbReference type="InterPro" id="IPR037171">
    <property type="entry name" value="NagB/RpiA_transferase-like"/>
</dbReference>
<dbReference type="PANTHER" id="PTHR45860:SF1">
    <property type="entry name" value="TRANSLATION INITIATION FACTOR EIF-2B SUBUNIT ALPHA"/>
    <property type="match status" value="1"/>
</dbReference>
<dbReference type="InterPro" id="IPR042529">
    <property type="entry name" value="IF_2B-like_C"/>
</dbReference>
<feature type="region of interest" description="Disordered" evidence="10">
    <location>
        <begin position="268"/>
        <end position="287"/>
    </location>
</feature>
<proteinExistence type="inferred from homology"/>
<comment type="caution">
    <text evidence="11">The sequence shown here is derived from an EMBL/GenBank/DDBJ whole genome shotgun (WGS) entry which is preliminary data.</text>
</comment>
<dbReference type="InterPro" id="IPR051501">
    <property type="entry name" value="eIF2B_alpha/beta/delta"/>
</dbReference>
<evidence type="ECO:0000256" key="3">
    <source>
        <dbReference type="ARBA" id="ARBA00022490"/>
    </source>
</evidence>
<dbReference type="PANTHER" id="PTHR45860">
    <property type="entry name" value="TRANSLATION INITIATION FACTOR EIF-2B SUBUNIT ALPHA"/>
    <property type="match status" value="1"/>
</dbReference>
<protein>
    <recommendedName>
        <fullName evidence="6">Translation initiation factor eIF2B subunit alpha</fullName>
    </recommendedName>
    <alternativeName>
        <fullName evidence="7">eIF2B GDP-GTP exchange factor subunit alpha</fullName>
    </alternativeName>
</protein>
<dbReference type="GO" id="GO:0005851">
    <property type="term" value="C:eukaryotic translation initiation factor 2B complex"/>
    <property type="evidence" value="ECO:0007669"/>
    <property type="project" value="TreeGrafter"/>
</dbReference>
<keyword evidence="4" id="KW-0396">Initiation factor</keyword>
<evidence type="ECO:0000313" key="12">
    <source>
        <dbReference type="Proteomes" id="UP000237144"/>
    </source>
</evidence>
<evidence type="ECO:0000256" key="9">
    <source>
        <dbReference type="RuleBase" id="RU003814"/>
    </source>
</evidence>
<dbReference type="Gene3D" id="3.40.50.10470">
    <property type="entry name" value="Translation initiation factor eif-2b, domain 2"/>
    <property type="match status" value="1"/>
</dbReference>
<evidence type="ECO:0000256" key="7">
    <source>
        <dbReference type="ARBA" id="ARBA00044236"/>
    </source>
</evidence>
<keyword evidence="12" id="KW-1185">Reference proteome</keyword>
<sequence length="343" mass="36643">MSSAESSGAFDPVRVFGELLERDDPMPAPVAAVETLAQLVSRSDSSTIQELLALLRDASTKIAAASFNPVSAQSGTALFMRYLTLQRPPPEMSFAQFKKELVTRAREFVRGSGRCRDIIAAHMGSFIQDGNTILVHSYSRVVVQALLNAAQNQKKRFQVYVTESRPFGLGLKTHAILTEAGIPCVVVLDSAVAYVMPKCDLAVVGAEAVCESGGLINFIGGFQMAIAAKAMGKPFYALAESFKFTRLFPLGQYDIPSSLPAAPLSFPADDSPAASQTSQVPPTPVRPMIDSKMPDALEMSDEGIRGNPILDYTTPDHISLIVSDVGVLTPSGVSDALLAIFAE</sequence>
<evidence type="ECO:0000256" key="1">
    <source>
        <dbReference type="ARBA" id="ARBA00004514"/>
    </source>
</evidence>
<organism evidence="11 12">
    <name type="scientific">Rhodotorula taiwanensis</name>
    <dbReference type="NCBI Taxonomy" id="741276"/>
    <lineage>
        <taxon>Eukaryota</taxon>
        <taxon>Fungi</taxon>
        <taxon>Dikarya</taxon>
        <taxon>Basidiomycota</taxon>
        <taxon>Pucciniomycotina</taxon>
        <taxon>Microbotryomycetes</taxon>
        <taxon>Sporidiobolales</taxon>
        <taxon>Sporidiobolaceae</taxon>
        <taxon>Rhodotorula</taxon>
    </lineage>
</organism>
<keyword evidence="5" id="KW-0648">Protein biosynthesis</keyword>
<evidence type="ECO:0000256" key="6">
    <source>
        <dbReference type="ARBA" id="ARBA00044208"/>
    </source>
</evidence>
<gene>
    <name evidence="11" type="ORF">BMF94_0292</name>
</gene>
<dbReference type="InterPro" id="IPR000649">
    <property type="entry name" value="IF-2B-related"/>
</dbReference>
<dbReference type="Gene3D" id="1.20.120.1070">
    <property type="entry name" value="Translation initiation factor eIF-2B, N-terminal domain"/>
    <property type="match status" value="1"/>
</dbReference>
<evidence type="ECO:0000256" key="5">
    <source>
        <dbReference type="ARBA" id="ARBA00022917"/>
    </source>
</evidence>
<dbReference type="STRING" id="741276.A0A2S5BIV2"/>
<evidence type="ECO:0000256" key="4">
    <source>
        <dbReference type="ARBA" id="ARBA00022540"/>
    </source>
</evidence>
<dbReference type="Pfam" id="PF01008">
    <property type="entry name" value="IF-2B"/>
    <property type="match status" value="1"/>
</dbReference>
<accession>A0A2S5BIV2</accession>
<comment type="subunit">
    <text evidence="8">Component of the translation initiation factor 2B (eIF2B) complex which is a heterodecamer of two sets of five different subunits: alpha, beta, gamma, delta and epsilon. Subunits alpha, beta and delta comprise a regulatory subcomplex and subunits epsilon and gamma comprise a catalytic subcomplex. Within the complex, the hexameric regulatory complex resides at the center, with the two heterodimeric catalytic subcomplexes bound on opposite sides.</text>
</comment>
<dbReference type="AlphaFoldDB" id="A0A2S5BIV2"/>
<dbReference type="OrthoDB" id="10249309at2759"/>
<dbReference type="GO" id="GO:0003743">
    <property type="term" value="F:translation initiation factor activity"/>
    <property type="evidence" value="ECO:0007669"/>
    <property type="project" value="UniProtKB-KW"/>
</dbReference>
<dbReference type="GO" id="GO:0005829">
    <property type="term" value="C:cytosol"/>
    <property type="evidence" value="ECO:0007669"/>
    <property type="project" value="UniProtKB-SubCell"/>
</dbReference>
<evidence type="ECO:0000313" key="11">
    <source>
        <dbReference type="EMBL" id="POY76700.1"/>
    </source>
</evidence>
<dbReference type="InterPro" id="IPR042528">
    <property type="entry name" value="elF-2B_alpha_N"/>
</dbReference>